<protein>
    <submittedName>
        <fullName evidence="1">DUF1501 domain-containing protein</fullName>
    </submittedName>
</protein>
<dbReference type="EMBL" id="JAKEVY010000001">
    <property type="protein sequence ID" value="MCF1713550.1"/>
    <property type="molecule type" value="Genomic_DNA"/>
</dbReference>
<comment type="caution">
    <text evidence="1">The sequence shown here is derived from an EMBL/GenBank/DDBJ whole genome shotgun (WGS) entry which is preliminary data.</text>
</comment>
<dbReference type="InterPro" id="IPR010869">
    <property type="entry name" value="DUF1501"/>
</dbReference>
<evidence type="ECO:0000313" key="1">
    <source>
        <dbReference type="EMBL" id="MCF1713550.1"/>
    </source>
</evidence>
<name>A0ABS9BE23_9BACT</name>
<dbReference type="PANTHER" id="PTHR43737:SF1">
    <property type="entry name" value="DUF1501 DOMAIN-CONTAINING PROTEIN"/>
    <property type="match status" value="1"/>
</dbReference>
<dbReference type="PANTHER" id="PTHR43737">
    <property type="entry name" value="BLL7424 PROTEIN"/>
    <property type="match status" value="1"/>
</dbReference>
<dbReference type="Proteomes" id="UP001200145">
    <property type="component" value="Unassembled WGS sequence"/>
</dbReference>
<dbReference type="Pfam" id="PF07394">
    <property type="entry name" value="DUF1501"/>
    <property type="match status" value="1"/>
</dbReference>
<dbReference type="RefSeq" id="WP_234864080.1">
    <property type="nucleotide sequence ID" value="NZ_JAKEVY010000001.1"/>
</dbReference>
<dbReference type="Gene3D" id="3.40.720.10">
    <property type="entry name" value="Alkaline Phosphatase, subunit A"/>
    <property type="match status" value="1"/>
</dbReference>
<accession>A0ABS9BE23</accession>
<keyword evidence="2" id="KW-1185">Reference proteome</keyword>
<sequence>MNQFQRPLSRREMLGICKCGFGSLAMLGMFGSLLPSCSGVEAGKNQLLDHLGAGPIPPGFVPRAKNIIFLYMDGGISQVDSFDPKPRLTKENGEDPAKKFKMDATQFGDTGKILKSPWEFNRYGESGMEISELFPHIGSCADDLALVRSMVSNFPEHTNANYFLHTGSGLQGRPSMGAWVNYGLGSENSNLPGYVVLDGGLIPPGGLDNFKNGFLPAAYQASLLRAGTEPLANIKPLDSIAGIQEEKLAFLKKRDAHLLQSLEGNDAIEAAISNYELAYKMQSSIPELTEFKEESAATKKLYGLDSPDPNTRNYAAQCLLARRLVERGVRFIELTCPDIGGNADRWDQHSNLKDGHERNAHAVDQPIAGLLKDLKMRGLLDETLVVFSGEFGRTPFAQGTDGRDHNPSAFSMWMAGAGIKGGTIYGTTDDYGYRVIDKPVTIHDLHATMLHLLGIDHKQLTFRFGGRDFRLTDVHGNIVKDILA</sequence>
<organism evidence="1 2">
    <name type="scientific">Flavihumibacter fluminis</name>
    <dbReference type="NCBI Taxonomy" id="2909236"/>
    <lineage>
        <taxon>Bacteria</taxon>
        <taxon>Pseudomonadati</taxon>
        <taxon>Bacteroidota</taxon>
        <taxon>Chitinophagia</taxon>
        <taxon>Chitinophagales</taxon>
        <taxon>Chitinophagaceae</taxon>
        <taxon>Flavihumibacter</taxon>
    </lineage>
</organism>
<gene>
    <name evidence="1" type="ORF">L0U88_02765</name>
</gene>
<evidence type="ECO:0000313" key="2">
    <source>
        <dbReference type="Proteomes" id="UP001200145"/>
    </source>
</evidence>
<reference evidence="1 2" key="1">
    <citation type="submission" date="2022-01" db="EMBL/GenBank/DDBJ databases">
        <title>Flavihumibacter sp. nov., isolated from sediment of a river.</title>
        <authorList>
            <person name="Liu H."/>
        </authorList>
    </citation>
    <scope>NUCLEOTIDE SEQUENCE [LARGE SCALE GENOMIC DNA]</scope>
    <source>
        <strain evidence="1 2">RY-1</strain>
    </source>
</reference>
<dbReference type="InterPro" id="IPR017850">
    <property type="entry name" value="Alkaline_phosphatase_core_sf"/>
</dbReference>
<proteinExistence type="predicted"/>
<dbReference type="SUPFAM" id="SSF53649">
    <property type="entry name" value="Alkaline phosphatase-like"/>
    <property type="match status" value="1"/>
</dbReference>